<gene>
    <name evidence="3" type="ORF">V3330_10175</name>
</gene>
<dbReference type="PANTHER" id="PTHR22642:SF2">
    <property type="entry name" value="PROTEIN LONG AFTER FAR-RED 3"/>
    <property type="match status" value="1"/>
</dbReference>
<proteinExistence type="predicted"/>
<feature type="chain" id="PRO_5043376191" evidence="1">
    <location>
        <begin position="21"/>
        <end position="609"/>
    </location>
</feature>
<comment type="caution">
    <text evidence="3">The sequence shown here is derived from an EMBL/GenBank/DDBJ whole genome shotgun (WGS) entry which is preliminary data.</text>
</comment>
<feature type="signal peptide" evidence="1">
    <location>
        <begin position="1"/>
        <end position="20"/>
    </location>
</feature>
<name>A0AAW9RDZ5_9GAMM</name>
<dbReference type="Pfam" id="PF07969">
    <property type="entry name" value="Amidohydro_3"/>
    <property type="match status" value="1"/>
</dbReference>
<dbReference type="CDD" id="cd01300">
    <property type="entry name" value="YtcJ_like"/>
    <property type="match status" value="1"/>
</dbReference>
<dbReference type="InterPro" id="IPR033932">
    <property type="entry name" value="YtcJ-like"/>
</dbReference>
<dbReference type="InterPro" id="IPR011059">
    <property type="entry name" value="Metal-dep_hydrolase_composite"/>
</dbReference>
<evidence type="ECO:0000313" key="4">
    <source>
        <dbReference type="Proteomes" id="UP001359886"/>
    </source>
</evidence>
<evidence type="ECO:0000256" key="1">
    <source>
        <dbReference type="SAM" id="SignalP"/>
    </source>
</evidence>
<keyword evidence="4" id="KW-1185">Reference proteome</keyword>
<feature type="domain" description="Amidohydrolase 3" evidence="2">
    <location>
        <begin position="86"/>
        <end position="597"/>
    </location>
</feature>
<keyword evidence="1" id="KW-0732">Signal</keyword>
<dbReference type="Gene3D" id="3.20.20.140">
    <property type="entry name" value="Metal-dependent hydrolases"/>
    <property type="match status" value="1"/>
</dbReference>
<dbReference type="AlphaFoldDB" id="A0AAW9RDZ5"/>
<dbReference type="SUPFAM" id="SSF51556">
    <property type="entry name" value="Metallo-dependent hydrolases"/>
    <property type="match status" value="1"/>
</dbReference>
<evidence type="ECO:0000313" key="3">
    <source>
        <dbReference type="EMBL" id="MEJ8567991.1"/>
    </source>
</evidence>
<dbReference type="Proteomes" id="UP001359886">
    <property type="component" value="Unassembled WGS sequence"/>
</dbReference>
<reference evidence="3 4" key="1">
    <citation type="submission" date="2024-02" db="EMBL/GenBank/DDBJ databases">
        <title>A novel Wenzhouxiangellaceae bacterium, isolated from coastal sediments.</title>
        <authorList>
            <person name="Du Z.-J."/>
            <person name="Ye Y.-Q."/>
            <person name="Zhang X.-Y."/>
        </authorList>
    </citation>
    <scope>NUCLEOTIDE SEQUENCE [LARGE SCALE GENOMIC DNA]</scope>
    <source>
        <strain evidence="3 4">CH-27</strain>
    </source>
</reference>
<dbReference type="PANTHER" id="PTHR22642">
    <property type="entry name" value="IMIDAZOLONEPROPIONASE"/>
    <property type="match status" value="1"/>
</dbReference>
<dbReference type="EMBL" id="JAZHOG010000006">
    <property type="protein sequence ID" value="MEJ8567991.1"/>
    <property type="molecule type" value="Genomic_DNA"/>
</dbReference>
<dbReference type="Gene3D" id="2.30.40.10">
    <property type="entry name" value="Urease, subunit C, domain 1"/>
    <property type="match status" value="1"/>
</dbReference>
<dbReference type="RefSeq" id="WP_354695314.1">
    <property type="nucleotide sequence ID" value="NZ_JAZHOG010000006.1"/>
</dbReference>
<dbReference type="SUPFAM" id="SSF51338">
    <property type="entry name" value="Composite domain of metallo-dependent hydrolases"/>
    <property type="match status" value="1"/>
</dbReference>
<accession>A0AAW9RDZ5</accession>
<evidence type="ECO:0000259" key="2">
    <source>
        <dbReference type="Pfam" id="PF07969"/>
    </source>
</evidence>
<protein>
    <submittedName>
        <fullName evidence="3">Amidohydrolase family protein</fullName>
    </submittedName>
</protein>
<sequence length="609" mass="66245">MFVRIHLSVLTLLIAGLAMAAEPPFEPETNGPAGEVAPADRILVNGNILTVDAADSVAQALAIRGERIIAVGSDDAVGELAGPDTEILDLKGRTVTPGLIDTHLHFSQGGLMRLSTLDLSFPRVRSVADVVDRVAARNAEAGEGDWIVGRGWDEGKLEERRYLYASDLDPVSGNRPAWLAHTMGHYGVANGLAMTLAGIDRDTQDPPGGVIDRDAAGEPTGVLKESAMKLVTRHIPAADADDKREALRQMARALNREGMTAAKDPGIGWGLGADTRASDEAWRLYREVADEGALTVRLFALWPSPTNLGEARALVRHIRDFTRPYDDTGDDRLISGGVKLFADGSGGARTAWMWEDWNRDGSGTDEGNRGYPAIDAEVLRELILLYHNNGLHMGVHAIGDRAIDWVVASYALALIHNPRRGLRHSIIHANIPTELAINTIAALQQQFDAAYPEPQATFTWWIGDTYAGNFGEARSLRLNPFRTYRDKGIQWGGGSDYFVTPFPARYGIWASMTRTPLLGVYGADAFGQAEAVDVRTALRSYTLWAAHQLFLEDRTGSIEPGKYADLAVWDTDFYTAPADAIKEARCLMTLLGGKFVYRADDSEPAPPVP</sequence>
<dbReference type="InterPro" id="IPR032466">
    <property type="entry name" value="Metal_Hydrolase"/>
</dbReference>
<dbReference type="Gene3D" id="3.10.310.70">
    <property type="match status" value="1"/>
</dbReference>
<organism evidence="3 4">
    <name type="scientific">Elongatibacter sediminis</name>
    <dbReference type="NCBI Taxonomy" id="3119006"/>
    <lineage>
        <taxon>Bacteria</taxon>
        <taxon>Pseudomonadati</taxon>
        <taxon>Pseudomonadota</taxon>
        <taxon>Gammaproteobacteria</taxon>
        <taxon>Chromatiales</taxon>
        <taxon>Wenzhouxiangellaceae</taxon>
        <taxon>Elongatibacter</taxon>
    </lineage>
</organism>
<dbReference type="GO" id="GO:0016810">
    <property type="term" value="F:hydrolase activity, acting on carbon-nitrogen (but not peptide) bonds"/>
    <property type="evidence" value="ECO:0007669"/>
    <property type="project" value="InterPro"/>
</dbReference>
<dbReference type="InterPro" id="IPR013108">
    <property type="entry name" value="Amidohydro_3"/>
</dbReference>